<dbReference type="EC" id="2.7.7.48" evidence="1"/>
<organism evidence="3 4">
    <name type="scientific">Prorocentrum cordatum</name>
    <dbReference type="NCBI Taxonomy" id="2364126"/>
    <lineage>
        <taxon>Eukaryota</taxon>
        <taxon>Sar</taxon>
        <taxon>Alveolata</taxon>
        <taxon>Dinophyceae</taxon>
        <taxon>Prorocentrales</taxon>
        <taxon>Prorocentraceae</taxon>
        <taxon>Prorocentrum</taxon>
    </lineage>
</organism>
<evidence type="ECO:0000313" key="4">
    <source>
        <dbReference type="Proteomes" id="UP001189429"/>
    </source>
</evidence>
<dbReference type="InterPro" id="IPR057596">
    <property type="entry name" value="RDRP_core"/>
</dbReference>
<proteinExistence type="inferred from homology"/>
<evidence type="ECO:0000256" key="1">
    <source>
        <dbReference type="RuleBase" id="RU363098"/>
    </source>
</evidence>
<dbReference type="Pfam" id="PF05183">
    <property type="entry name" value="RdRP"/>
    <property type="match status" value="1"/>
</dbReference>
<keyword evidence="4" id="KW-1185">Reference proteome</keyword>
<feature type="domain" description="RDRP core" evidence="2">
    <location>
        <begin position="1"/>
        <end position="248"/>
    </location>
</feature>
<protein>
    <recommendedName>
        <fullName evidence="1">RNA-dependent RNA polymerase</fullName>
        <ecNumber evidence="1">2.7.7.48</ecNumber>
    </recommendedName>
</protein>
<comment type="caution">
    <text evidence="3">The sequence shown here is derived from an EMBL/GenBank/DDBJ whole genome shotgun (WGS) entry which is preliminary data.</text>
</comment>
<keyword evidence="1" id="KW-0696">RNA-directed RNA polymerase</keyword>
<keyword evidence="1" id="KW-0694">RNA-binding</keyword>
<keyword evidence="1" id="KW-0548">Nucleotidyltransferase</keyword>
<dbReference type="Proteomes" id="UP001189429">
    <property type="component" value="Unassembled WGS sequence"/>
</dbReference>
<accession>A0ABN9RLH8</accession>
<evidence type="ECO:0000313" key="3">
    <source>
        <dbReference type="EMBL" id="CAK0820014.1"/>
    </source>
</evidence>
<comment type="similarity">
    <text evidence="1">Belongs to the RdRP family.</text>
</comment>
<name>A0ABN9RLH8_9DINO</name>
<comment type="catalytic activity">
    <reaction evidence="1">
        <text>RNA(n) + a ribonucleoside 5'-triphosphate = RNA(n+1) + diphosphate</text>
        <dbReference type="Rhea" id="RHEA:21248"/>
        <dbReference type="Rhea" id="RHEA-COMP:14527"/>
        <dbReference type="Rhea" id="RHEA-COMP:17342"/>
        <dbReference type="ChEBI" id="CHEBI:33019"/>
        <dbReference type="ChEBI" id="CHEBI:61557"/>
        <dbReference type="ChEBI" id="CHEBI:140395"/>
        <dbReference type="EC" id="2.7.7.48"/>
    </reaction>
</comment>
<keyword evidence="1" id="KW-0808">Transferase</keyword>
<reference evidence="3" key="1">
    <citation type="submission" date="2023-10" db="EMBL/GenBank/DDBJ databases">
        <authorList>
            <person name="Chen Y."/>
            <person name="Shah S."/>
            <person name="Dougan E. K."/>
            <person name="Thang M."/>
            <person name="Chan C."/>
        </authorList>
    </citation>
    <scope>NUCLEOTIDE SEQUENCE [LARGE SCALE GENOMIC DNA]</scope>
</reference>
<dbReference type="EMBL" id="CAUYUJ010007225">
    <property type="protein sequence ID" value="CAK0820014.1"/>
    <property type="molecule type" value="Genomic_DNA"/>
</dbReference>
<gene>
    <name evidence="3" type="ORF">PCOR1329_LOCUS21844</name>
</gene>
<evidence type="ECO:0000259" key="2">
    <source>
        <dbReference type="Pfam" id="PF05183"/>
    </source>
</evidence>
<sequence>MKGMLGAAERLRGLRRLEVPHSMLKFEGFGETLGVIAFSTVRRAAIPRHLALLLECRGMAAKTLLDHSERHVEDILGPLTIRQAARVLGDSGDAEEQSNWYLATMAKLLGAGFSIAQHPLLESVRRQQEARLTRALRSVWAPGVWSCHGMPEPLPSPGEGHILKGRQVFCMVPAPERNELESPGWRALAGPVLLYEGTDREPSAIRLCEAIDAVPLRKKCHPGLLYFSAAGEAIQDGLSWDFDGDRFYLRMS</sequence>